<proteinExistence type="predicted"/>
<accession>A0ABM1ME21</accession>
<dbReference type="RefSeq" id="XP_017772821.1">
    <property type="nucleotide sequence ID" value="XM_017917332.1"/>
</dbReference>
<sequence length="551" mass="63888">MSSYPYDYHEGTNLLTNPDPNGYYVNHNHHMRKIYINKNFTPHQMPVNVHVNPNFKRQVHINPNFNGNVHINPSVLQNSKTNVLQPTVIQKASKPEFIVNTNTKKVNVAPVIKKVNKPDYIINTTTKKINVPIVAKAPKPSLPEYLVNTNTKKINVAVQSYSQPKVILTQNKFIRLPAIQKKVIRTKYKLIRTNVAARSPKLQTKFKLDYRKKQQVDVNHGLISMFKLDRRFIDPNKIIRTRYKLIKAHMMNLNPRREIIKPKLITKKAPLSRFIKIRGRVFKFSTNYQSLHLISTSTNYYRKLSQIIIRGSTYVQKDANTYVKFRKCDSVKLNKAALRKDNMPCVVFRKTGVCQKYKMGKCFKRHNKDQIRICIKFLQGACVRLDCPLSHKVSSEKMPTCKFYLEGKCRKDNCQYLHVKLSKDAKICQDFLQGFCTLGRDCVKKHQFICPNFEADGKCNEKQCPYPHGSVVRLYKHKLVNKIVRSTRVKKVEQLAKRKRVDVAKKVEKVEVARYYAGDTIDDCDEAVGEGKSFMDRPKVGNLPAFIPFDE</sequence>
<feature type="domain" description="C3H1-type" evidence="2">
    <location>
        <begin position="422"/>
        <end position="449"/>
    </location>
</feature>
<evidence type="ECO:0000256" key="1">
    <source>
        <dbReference type="PROSITE-ProRule" id="PRU00723"/>
    </source>
</evidence>
<dbReference type="GeneID" id="108559941"/>
<keyword evidence="1" id="KW-0862">Zinc</keyword>
<organism evidence="3 4">
    <name type="scientific">Nicrophorus vespilloides</name>
    <name type="common">Boreal carrion beetle</name>
    <dbReference type="NCBI Taxonomy" id="110193"/>
    <lineage>
        <taxon>Eukaryota</taxon>
        <taxon>Metazoa</taxon>
        <taxon>Ecdysozoa</taxon>
        <taxon>Arthropoda</taxon>
        <taxon>Hexapoda</taxon>
        <taxon>Insecta</taxon>
        <taxon>Pterygota</taxon>
        <taxon>Neoptera</taxon>
        <taxon>Endopterygota</taxon>
        <taxon>Coleoptera</taxon>
        <taxon>Polyphaga</taxon>
        <taxon>Staphyliniformia</taxon>
        <taxon>Silphidae</taxon>
        <taxon>Nicrophorinae</taxon>
        <taxon>Nicrophorus</taxon>
    </lineage>
</organism>
<evidence type="ECO:0000313" key="4">
    <source>
        <dbReference type="RefSeq" id="XP_017772821.1"/>
    </source>
</evidence>
<dbReference type="InterPro" id="IPR000571">
    <property type="entry name" value="Znf_CCCH"/>
</dbReference>
<keyword evidence="3" id="KW-1185">Reference proteome</keyword>
<dbReference type="PANTHER" id="PTHR46156">
    <property type="entry name" value="CCCH ZINGC FINGER"/>
    <property type="match status" value="1"/>
</dbReference>
<name>A0ABM1ME21_NICVS</name>
<dbReference type="Proteomes" id="UP000695000">
    <property type="component" value="Unplaced"/>
</dbReference>
<dbReference type="PANTHER" id="PTHR46156:SF1">
    <property type="entry name" value="ZINC FINGER CCCH DOMAIN-CONTAINING PROTEIN 3"/>
    <property type="match status" value="1"/>
</dbReference>
<keyword evidence="1" id="KW-0863">Zinc-finger</keyword>
<dbReference type="Gene3D" id="4.10.1000.10">
    <property type="entry name" value="Zinc finger, CCCH-type"/>
    <property type="match status" value="2"/>
</dbReference>
<protein>
    <submittedName>
        <fullName evidence="4">Zinc finger CCCH domain-containing protein 3</fullName>
    </submittedName>
</protein>
<dbReference type="SMART" id="SM00356">
    <property type="entry name" value="ZnF_C3H1"/>
    <property type="match status" value="4"/>
</dbReference>
<keyword evidence="1" id="KW-0479">Metal-binding</keyword>
<feature type="zinc finger region" description="C3H1-type" evidence="1">
    <location>
        <begin position="395"/>
        <end position="421"/>
    </location>
</feature>
<evidence type="ECO:0000313" key="3">
    <source>
        <dbReference type="Proteomes" id="UP000695000"/>
    </source>
</evidence>
<dbReference type="PROSITE" id="PS50103">
    <property type="entry name" value="ZF_C3H1"/>
    <property type="match status" value="2"/>
</dbReference>
<feature type="domain" description="C3H1-type" evidence="2">
    <location>
        <begin position="395"/>
        <end position="421"/>
    </location>
</feature>
<feature type="zinc finger region" description="C3H1-type" evidence="1">
    <location>
        <begin position="422"/>
        <end position="449"/>
    </location>
</feature>
<evidence type="ECO:0000259" key="2">
    <source>
        <dbReference type="PROSITE" id="PS50103"/>
    </source>
</evidence>
<gene>
    <name evidence="4" type="primary">LOC108559941</name>
</gene>
<reference evidence="4" key="1">
    <citation type="submission" date="2025-08" db="UniProtKB">
        <authorList>
            <consortium name="RefSeq"/>
        </authorList>
    </citation>
    <scope>IDENTIFICATION</scope>
    <source>
        <tissue evidence="4">Whole Larva</tissue>
    </source>
</reference>